<dbReference type="RefSeq" id="WP_378517889.1">
    <property type="nucleotide sequence ID" value="NZ_CBCSDI010000021.1"/>
</dbReference>
<comment type="caution">
    <text evidence="2">The sequence shown here is derived from an EMBL/GenBank/DDBJ whole genome shotgun (WGS) entry which is preliminary data.</text>
</comment>
<name>A0ABV6DZS4_9ACTN</name>
<organism evidence="2 3">
    <name type="scientific">Nocardioides zeicaulis</name>
    <dbReference type="NCBI Taxonomy" id="1776857"/>
    <lineage>
        <taxon>Bacteria</taxon>
        <taxon>Bacillati</taxon>
        <taxon>Actinomycetota</taxon>
        <taxon>Actinomycetes</taxon>
        <taxon>Propionibacteriales</taxon>
        <taxon>Nocardioidaceae</taxon>
        <taxon>Nocardioides</taxon>
    </lineage>
</organism>
<evidence type="ECO:0000313" key="3">
    <source>
        <dbReference type="Proteomes" id="UP001589698"/>
    </source>
</evidence>
<dbReference type="Pfam" id="PF13524">
    <property type="entry name" value="Glyco_trans_1_2"/>
    <property type="match status" value="1"/>
</dbReference>
<dbReference type="EC" id="2.4.-.-" evidence="2"/>
<proteinExistence type="predicted"/>
<keyword evidence="3" id="KW-1185">Reference proteome</keyword>
<dbReference type="EMBL" id="JBHLXH010000001">
    <property type="protein sequence ID" value="MFC0222231.1"/>
    <property type="molecule type" value="Genomic_DNA"/>
</dbReference>
<dbReference type="GO" id="GO:0016757">
    <property type="term" value="F:glycosyltransferase activity"/>
    <property type="evidence" value="ECO:0007669"/>
    <property type="project" value="UniProtKB-KW"/>
</dbReference>
<reference evidence="2 3" key="1">
    <citation type="submission" date="2024-09" db="EMBL/GenBank/DDBJ databases">
        <authorList>
            <person name="Sun Q."/>
            <person name="Mori K."/>
        </authorList>
    </citation>
    <scope>NUCLEOTIDE SEQUENCE [LARGE SCALE GENOMIC DNA]</scope>
    <source>
        <strain evidence="2 3">CCM 8654</strain>
    </source>
</reference>
<accession>A0ABV6DZS4</accession>
<evidence type="ECO:0000313" key="2">
    <source>
        <dbReference type="EMBL" id="MFC0222231.1"/>
    </source>
</evidence>
<keyword evidence="2" id="KW-0328">Glycosyltransferase</keyword>
<evidence type="ECO:0000259" key="1">
    <source>
        <dbReference type="Pfam" id="PF13524"/>
    </source>
</evidence>
<gene>
    <name evidence="2" type="ORF">ACFFJG_07040</name>
</gene>
<feature type="domain" description="Spore protein YkvP/CgeB glycosyl transferase-like" evidence="1">
    <location>
        <begin position="179"/>
        <end position="327"/>
    </location>
</feature>
<dbReference type="Proteomes" id="UP001589698">
    <property type="component" value="Unassembled WGS sequence"/>
</dbReference>
<dbReference type="InterPro" id="IPR055259">
    <property type="entry name" value="YkvP/CgeB_Glyco_trans-like"/>
</dbReference>
<sequence length="333" mass="37057">MRVLLVSPRFHGYHDAIATSLAERGHLVTTHLYDHHGGVAGRGWHQLRHQLPQRLGAGSQALVREQTTRAVEAVRGSRAQVVVVVKGDTLGPDFWDAIDGLPRVTWLYDEIRRTQWTPERLAAIGPVATYSGHDTTDLRACGLDVRHLPLAFDHRLVPEPTALRTPQVTFVGALYPSREAILALLHERGVPVRAYGRDWSSHPVDRLRTWRVATPDLPAERDVSRARAYDVMTASAATLNLHGDQDGFTMRTFEAAGVGAVELVDRDDVGKLYEPGTEVLTFSGGEELVELCQRVRADRDWTAAIRRAARARTLADHTFDRRVAVLEDLWATA</sequence>
<keyword evidence="2" id="KW-0808">Transferase</keyword>
<protein>
    <submittedName>
        <fullName evidence="2">Glycosyltransferase</fullName>
        <ecNumber evidence="2">2.4.-.-</ecNumber>
    </submittedName>
</protein>